<protein>
    <submittedName>
        <fullName evidence="1">Uncharacterized protein</fullName>
    </submittedName>
</protein>
<evidence type="ECO:0000313" key="2">
    <source>
        <dbReference type="Proteomes" id="UP000095762"/>
    </source>
</evidence>
<accession>A0A174PJ16</accession>
<dbReference type="RefSeq" id="WP_055059144.1">
    <property type="nucleotide sequence ID" value="NZ_CZBP01000001.1"/>
</dbReference>
<reference evidence="1 2" key="1">
    <citation type="submission" date="2015-09" db="EMBL/GenBank/DDBJ databases">
        <authorList>
            <consortium name="Pathogen Informatics"/>
        </authorList>
    </citation>
    <scope>NUCLEOTIDE SEQUENCE [LARGE SCALE GENOMIC DNA]</scope>
    <source>
        <strain evidence="1 2">2789STDY5834957</strain>
    </source>
</reference>
<dbReference type="Gene3D" id="1.25.40.520">
    <property type="match status" value="1"/>
</dbReference>
<dbReference type="AlphaFoldDB" id="A0A174PJ16"/>
<gene>
    <name evidence="1" type="ORF">ERS852569_00106</name>
</gene>
<organism evidence="1 2">
    <name type="scientific">Blautia obeum</name>
    <dbReference type="NCBI Taxonomy" id="40520"/>
    <lineage>
        <taxon>Bacteria</taxon>
        <taxon>Bacillati</taxon>
        <taxon>Bacillota</taxon>
        <taxon>Clostridia</taxon>
        <taxon>Lachnospirales</taxon>
        <taxon>Lachnospiraceae</taxon>
        <taxon>Blautia</taxon>
    </lineage>
</organism>
<sequence length="154" mass="17811">MNIVEKAIKNNEIKFLLEGTNGYKLENDSWASISAPIDWTRVVPLIYKQYEKSFDANIEKMFVKAIVDMLNGNAEEVYCGVAVLYFQILMEESSRAPFCVDRESLIKIASQTIRENEEQLKSIKKWGGQSSENGLWDEIRRYKKLFISKFGIII</sequence>
<dbReference type="Proteomes" id="UP000095762">
    <property type="component" value="Unassembled WGS sequence"/>
</dbReference>
<dbReference type="InterPro" id="IPR038509">
    <property type="entry name" value="IFS_sf"/>
</dbReference>
<dbReference type="EMBL" id="CZBP01000001">
    <property type="protein sequence ID" value="CUP59551.1"/>
    <property type="molecule type" value="Genomic_DNA"/>
</dbReference>
<name>A0A174PJ16_9FIRM</name>
<proteinExistence type="predicted"/>
<evidence type="ECO:0000313" key="1">
    <source>
        <dbReference type="EMBL" id="CUP59551.1"/>
    </source>
</evidence>